<keyword evidence="2" id="KW-0732">Signal</keyword>
<dbReference type="InterPro" id="IPR055296">
    <property type="entry name" value="SRL2-like"/>
</dbReference>
<sequence>PLFAISLLSMIHTLLEQTRQDDMQILGCHTLYDFINNQTDGTYMHNLNGLLSKICGLARENGEYNRCQRLRAASLQALSAMVWFMGECSHISADFDDIVYVTLDNYRVPTVDQDHNRERSVSNHNWVKEVLRCEGRGGDSVSNCESGKPRINFKNPSTLTREEMETPKVWSQICIQNMVRLAKETTIVRRVLEPIFQYFDMGKHWSPEHGLAVSVLRDMSCLMESTGNDHLLLAALIRHLDNKNVVHQPQMKTDIVEVASILARESRSKQSLAEVGAISDLCRHLHKSLQATLEAIGPLEANWNISLQNAIEECLMELTKRVGDPGPVFDMMAMALEKLSAVSVTARTTIGAMFILAHIIASTCNHSYVQQGFPDALFHQLLQAMMHLDVETRVSAHRIFAVLLAPPSVSPRRESHVSQSGSQYDSKRTLSKPTSAFASTTALFEKLRKEKVGLQEEKNGSEASHETKERDGIEEEWRQDGFRKSPTRFYSINLSVPDMRTISGSSMANETSAMRLSGDQANQIHSALWIQANLPDNMPANFEAIAHTFSLTLLFSQVKNPNHCILIRSFQLALSLRVVSLDSTGVLPPSRRRSLFTLSTAMLAFAARAYNIPVIIDISRASLTDSIVDPYLELLEDLRLIVKSNVDIKEYGSVSDDRAAFSLLSSLTLSENESNQEITEILIRSLSTMFGLESSSIAKELSETFSSDDEFSFGPQLLLESGHSHKPVFSKESLSFDEVFPANSSMDDDLISETSVTDLPRLLSKTSVPSAPPNILSVGQLLESALETAGQVASAAVSTSPLPFSTMASQCEAFGSSTRRKLSLWMNQDANLDTLFLTFPVNEESGSTNIHQNIETNEGKVPTTDTQSNQGVEKVLSSRIFHREPLPHEPWQAMRLPAASPFDNFLKAA</sequence>
<feature type="chain" id="PRO_5041231987" description="ARM repeat superfamily protein" evidence="2">
    <location>
        <begin position="21"/>
        <end position="909"/>
    </location>
</feature>
<organism evidence="3 4">
    <name type="scientific">Taxus chinensis</name>
    <name type="common">Chinese yew</name>
    <name type="synonym">Taxus wallichiana var. chinensis</name>
    <dbReference type="NCBI Taxonomy" id="29808"/>
    <lineage>
        <taxon>Eukaryota</taxon>
        <taxon>Viridiplantae</taxon>
        <taxon>Streptophyta</taxon>
        <taxon>Embryophyta</taxon>
        <taxon>Tracheophyta</taxon>
        <taxon>Spermatophyta</taxon>
        <taxon>Pinopsida</taxon>
        <taxon>Pinidae</taxon>
        <taxon>Conifers II</taxon>
        <taxon>Cupressales</taxon>
        <taxon>Taxaceae</taxon>
        <taxon>Taxus</taxon>
    </lineage>
</organism>
<dbReference type="PANTHER" id="PTHR46087">
    <property type="entry name" value="PUTATIVE, EXPRESSED-RELATED"/>
    <property type="match status" value="1"/>
</dbReference>
<dbReference type="InterPro" id="IPR049152">
    <property type="entry name" value="EFR3-like_ARM"/>
</dbReference>
<feature type="non-terminal residue" evidence="3">
    <location>
        <position position="1"/>
    </location>
</feature>
<dbReference type="PANTHER" id="PTHR46087:SF11">
    <property type="entry name" value="PROTEIN SEMI-ROLLED LEAF 2"/>
    <property type="match status" value="1"/>
</dbReference>
<evidence type="ECO:0000313" key="3">
    <source>
        <dbReference type="EMBL" id="KAH9319043.1"/>
    </source>
</evidence>
<proteinExistence type="predicted"/>
<gene>
    <name evidence="3" type="ORF">KI387_020812</name>
</gene>
<evidence type="ECO:0000256" key="2">
    <source>
        <dbReference type="SAM" id="SignalP"/>
    </source>
</evidence>
<dbReference type="OMA" id="FDKKKQW"/>
<name>A0AA38GC32_TAXCH</name>
<dbReference type="InterPro" id="IPR016024">
    <property type="entry name" value="ARM-type_fold"/>
</dbReference>
<evidence type="ECO:0008006" key="5">
    <source>
        <dbReference type="Google" id="ProtNLM"/>
    </source>
</evidence>
<feature type="signal peptide" evidence="2">
    <location>
        <begin position="1"/>
        <end position="20"/>
    </location>
</feature>
<keyword evidence="4" id="KW-1185">Reference proteome</keyword>
<feature type="region of interest" description="Disordered" evidence="1">
    <location>
        <begin position="453"/>
        <end position="478"/>
    </location>
</feature>
<feature type="region of interest" description="Disordered" evidence="1">
    <location>
        <begin position="410"/>
        <end position="431"/>
    </location>
</feature>
<dbReference type="AlphaFoldDB" id="A0AA38GC32"/>
<comment type="caution">
    <text evidence="3">The sequence shown here is derived from an EMBL/GenBank/DDBJ whole genome shotgun (WGS) entry which is preliminary data.</text>
</comment>
<evidence type="ECO:0000313" key="4">
    <source>
        <dbReference type="Proteomes" id="UP000824469"/>
    </source>
</evidence>
<dbReference type="Proteomes" id="UP000824469">
    <property type="component" value="Unassembled WGS sequence"/>
</dbReference>
<accession>A0AA38GC32</accession>
<dbReference type="Pfam" id="PF21052">
    <property type="entry name" value="EFR3_ARM"/>
    <property type="match status" value="1"/>
</dbReference>
<dbReference type="SUPFAM" id="SSF48371">
    <property type="entry name" value="ARM repeat"/>
    <property type="match status" value="1"/>
</dbReference>
<reference evidence="3 4" key="1">
    <citation type="journal article" date="2021" name="Nat. Plants">
        <title>The Taxus genome provides insights into paclitaxel biosynthesis.</title>
        <authorList>
            <person name="Xiong X."/>
            <person name="Gou J."/>
            <person name="Liao Q."/>
            <person name="Li Y."/>
            <person name="Zhou Q."/>
            <person name="Bi G."/>
            <person name="Li C."/>
            <person name="Du R."/>
            <person name="Wang X."/>
            <person name="Sun T."/>
            <person name="Guo L."/>
            <person name="Liang H."/>
            <person name="Lu P."/>
            <person name="Wu Y."/>
            <person name="Zhang Z."/>
            <person name="Ro D.K."/>
            <person name="Shang Y."/>
            <person name="Huang S."/>
            <person name="Yan J."/>
        </authorList>
    </citation>
    <scope>NUCLEOTIDE SEQUENCE [LARGE SCALE GENOMIC DNA]</scope>
    <source>
        <strain evidence="3">Ta-2019</strain>
    </source>
</reference>
<protein>
    <recommendedName>
        <fullName evidence="5">ARM repeat superfamily protein</fullName>
    </recommendedName>
</protein>
<evidence type="ECO:0000256" key="1">
    <source>
        <dbReference type="SAM" id="MobiDB-lite"/>
    </source>
</evidence>
<feature type="non-terminal residue" evidence="3">
    <location>
        <position position="909"/>
    </location>
</feature>
<dbReference type="EMBL" id="JAHRHJ020000004">
    <property type="protein sequence ID" value="KAH9319043.1"/>
    <property type="molecule type" value="Genomic_DNA"/>
</dbReference>